<name>B0VT00_ACIBS</name>
<organism evidence="1 2">
    <name type="scientific">Acinetobacter baumannii (strain SDF)</name>
    <dbReference type="NCBI Taxonomy" id="509170"/>
    <lineage>
        <taxon>Bacteria</taxon>
        <taxon>Pseudomonadati</taxon>
        <taxon>Pseudomonadota</taxon>
        <taxon>Gammaproteobacteria</taxon>
        <taxon>Moraxellales</taxon>
        <taxon>Moraxellaceae</taxon>
        <taxon>Acinetobacter</taxon>
        <taxon>Acinetobacter calcoaceticus/baumannii complex</taxon>
    </lineage>
</organism>
<sequence length="96" mass="10609">MKNYKCPTCNKVIPVDRSEIKAGDKVSFCRVTQTSKSARFSSREGIVECREGDVVLVKYRKELIPLNIKDVTPAGAPGPLTYAFVGTCECKEANHD</sequence>
<reference evidence="1 2" key="1">
    <citation type="journal article" date="2008" name="PLoS ONE">
        <title>Comparative analysis of Acinetobacters: three genomes for three lifestyles.</title>
        <authorList>
            <person name="Vallenet D."/>
            <person name="Nordmann P."/>
            <person name="Barbe V."/>
            <person name="Poirel L."/>
            <person name="Mangenot S."/>
            <person name="Bataille E."/>
            <person name="Dossat C."/>
            <person name="Gas S."/>
            <person name="Kreimeyer A."/>
            <person name="Lenoble P."/>
            <person name="Oztas S."/>
            <person name="Poulain J."/>
            <person name="Segurens B."/>
            <person name="Robert C."/>
            <person name="Abergel C."/>
            <person name="Claverie J.M."/>
            <person name="Raoult D."/>
            <person name="Medigue C."/>
            <person name="Weissenbach J."/>
            <person name="Cruveiller S."/>
        </authorList>
    </citation>
    <scope>NUCLEOTIDE SEQUENCE [LARGE SCALE GENOMIC DNA]</scope>
    <source>
        <strain evidence="1 2">SDF</strain>
    </source>
</reference>
<dbReference type="EMBL" id="CU468230">
    <property type="protein sequence ID" value="CAP01818.1"/>
    <property type="molecule type" value="Genomic_DNA"/>
</dbReference>
<gene>
    <name evidence="1" type="ordered locus">ABSDF2508</name>
</gene>
<dbReference type="Proteomes" id="UP000001741">
    <property type="component" value="Chromosome"/>
</dbReference>
<dbReference type="HOGENOM" id="CLU_183497_0_0_6"/>
<dbReference type="AlphaFoldDB" id="B0VT00"/>
<protein>
    <submittedName>
        <fullName evidence="1">Uncharacterized protein</fullName>
    </submittedName>
</protein>
<dbReference type="KEGG" id="abm:ABSDF2508"/>
<dbReference type="BioCyc" id="ABAU509170:GCL9-2052-MONOMER"/>
<accession>B0VT00</accession>
<proteinExistence type="predicted"/>
<evidence type="ECO:0000313" key="1">
    <source>
        <dbReference type="EMBL" id="CAP01818.1"/>
    </source>
</evidence>
<evidence type="ECO:0000313" key="2">
    <source>
        <dbReference type="Proteomes" id="UP000001741"/>
    </source>
</evidence>